<comment type="similarity">
    <text evidence="1">Belongs to the ARTD/PARP family.</text>
</comment>
<dbReference type="PANTHER" id="PTHR36542:SF2">
    <property type="entry name" value="GIG2-LIKE PROTEIN DRED-RELATED"/>
    <property type="match status" value="1"/>
</dbReference>
<evidence type="ECO:0000259" key="2">
    <source>
        <dbReference type="Pfam" id="PF00644"/>
    </source>
</evidence>
<dbReference type="GeneTree" id="ENSGT00940000163496"/>
<reference evidence="3" key="3">
    <citation type="submission" date="2025-09" db="UniProtKB">
        <authorList>
            <consortium name="Ensembl"/>
        </authorList>
    </citation>
    <scope>IDENTIFICATION</scope>
</reference>
<dbReference type="Gene3D" id="3.90.175.10">
    <property type="entry name" value="Diphtheria Toxin, domain 1"/>
    <property type="match status" value="1"/>
</dbReference>
<dbReference type="AlphaFoldDB" id="A0A3B4CT08"/>
<name>A0A3B4CT08_PYGNA</name>
<accession>A0A3B4CT08</accession>
<keyword evidence="4" id="KW-1185">Reference proteome</keyword>
<protein>
    <recommendedName>
        <fullName evidence="2">PARP catalytic domain-containing protein</fullName>
    </recommendedName>
</protein>
<organism evidence="3 4">
    <name type="scientific">Pygocentrus nattereri</name>
    <name type="common">Red-bellied piranha</name>
    <dbReference type="NCBI Taxonomy" id="42514"/>
    <lineage>
        <taxon>Eukaryota</taxon>
        <taxon>Metazoa</taxon>
        <taxon>Chordata</taxon>
        <taxon>Craniata</taxon>
        <taxon>Vertebrata</taxon>
        <taxon>Euteleostomi</taxon>
        <taxon>Actinopterygii</taxon>
        <taxon>Neopterygii</taxon>
        <taxon>Teleostei</taxon>
        <taxon>Ostariophysi</taxon>
        <taxon>Characiformes</taxon>
        <taxon>Characoidei</taxon>
        <taxon>Pygocentrus</taxon>
    </lineage>
</organism>
<evidence type="ECO:0000313" key="3">
    <source>
        <dbReference type="Ensembl" id="ENSPNAP00000015227.2"/>
    </source>
</evidence>
<dbReference type="SUPFAM" id="SSF56399">
    <property type="entry name" value="ADP-ribosylation"/>
    <property type="match status" value="1"/>
</dbReference>
<dbReference type="GO" id="GO:0003950">
    <property type="term" value="F:NAD+ poly-ADP-ribosyltransferase activity"/>
    <property type="evidence" value="ECO:0007669"/>
    <property type="project" value="InterPro"/>
</dbReference>
<reference evidence="3 4" key="1">
    <citation type="submission" date="2020-10" db="EMBL/GenBank/DDBJ databases">
        <title>Pygocentrus nattereri (red-bellied piranha) genome, fPygNat1, primary haplotype.</title>
        <authorList>
            <person name="Myers G."/>
            <person name="Meyer A."/>
            <person name="Karagic N."/>
            <person name="Pippel M."/>
            <person name="Winkler S."/>
            <person name="Tracey A."/>
            <person name="Wood J."/>
            <person name="Formenti G."/>
            <person name="Howe K."/>
            <person name="Fedrigo O."/>
            <person name="Jarvis E.D."/>
        </authorList>
    </citation>
    <scope>NUCLEOTIDE SEQUENCE [LARGE SCALE GENOMIC DNA]</scope>
</reference>
<evidence type="ECO:0000256" key="1">
    <source>
        <dbReference type="ARBA" id="ARBA00024347"/>
    </source>
</evidence>
<dbReference type="Pfam" id="PF00644">
    <property type="entry name" value="PARP"/>
    <property type="match status" value="1"/>
</dbReference>
<sequence length="182" mass="20557">MTAHHNFTIGLQRYMDKGGYETYIMFHGTTLRNALQIIQNGFVPSQSGMLGPGVYVTRSFQKASAYPKHPPPGEEQAILQLSVHVGKVIKINYQGHPLQKTWHQVGYDTAWVPPNCGVVPSGLEEDCVWDPQRIESSHIACGEKLLILHALLKLKISKGFFGIILQKNHFWFPKESFNLIFL</sequence>
<dbReference type="PANTHER" id="PTHR36542">
    <property type="entry name" value="GIG2-LIKE PROTEIN DRED-RELATED"/>
    <property type="match status" value="1"/>
</dbReference>
<dbReference type="Ensembl" id="ENSPNAT00000023362.2">
    <property type="protein sequence ID" value="ENSPNAP00000015227.2"/>
    <property type="gene ID" value="ENSPNAG00000021255.2"/>
</dbReference>
<dbReference type="Proteomes" id="UP001501920">
    <property type="component" value="Chromosome 20"/>
</dbReference>
<dbReference type="GO" id="GO:0005737">
    <property type="term" value="C:cytoplasm"/>
    <property type="evidence" value="ECO:0007669"/>
    <property type="project" value="TreeGrafter"/>
</dbReference>
<dbReference type="OMA" id="LYPGRRT"/>
<proteinExistence type="inferred from homology"/>
<feature type="domain" description="PARP catalytic" evidence="2">
    <location>
        <begin position="22"/>
        <end position="100"/>
    </location>
</feature>
<dbReference type="InterPro" id="IPR012317">
    <property type="entry name" value="Poly(ADP-ribose)pol_cat_dom"/>
</dbReference>
<reference evidence="3" key="2">
    <citation type="submission" date="2025-08" db="UniProtKB">
        <authorList>
            <consortium name="Ensembl"/>
        </authorList>
    </citation>
    <scope>IDENTIFICATION</scope>
</reference>
<evidence type="ECO:0000313" key="4">
    <source>
        <dbReference type="Proteomes" id="UP001501920"/>
    </source>
</evidence>